<dbReference type="STRING" id="1280837.A0A316VFG8"/>
<dbReference type="InterPro" id="IPR056948">
    <property type="entry name" value="PNGaseA_N"/>
</dbReference>
<gene>
    <name evidence="2" type="ORF">FA14DRAFT_122827</name>
</gene>
<organism evidence="2 3">
    <name type="scientific">Meira miltonrushii</name>
    <dbReference type="NCBI Taxonomy" id="1280837"/>
    <lineage>
        <taxon>Eukaryota</taxon>
        <taxon>Fungi</taxon>
        <taxon>Dikarya</taxon>
        <taxon>Basidiomycota</taxon>
        <taxon>Ustilaginomycotina</taxon>
        <taxon>Exobasidiomycetes</taxon>
        <taxon>Exobasidiales</taxon>
        <taxon>Brachybasidiaceae</taxon>
        <taxon>Meira</taxon>
    </lineage>
</organism>
<dbReference type="RefSeq" id="XP_025356681.1">
    <property type="nucleotide sequence ID" value="XM_025496536.1"/>
</dbReference>
<evidence type="ECO:0000259" key="1">
    <source>
        <dbReference type="Pfam" id="PF12222"/>
    </source>
</evidence>
<dbReference type="AlphaFoldDB" id="A0A316VFG8"/>
<dbReference type="Pfam" id="PF25156">
    <property type="entry name" value="PNGase_A_C"/>
    <property type="match status" value="1"/>
</dbReference>
<dbReference type="PANTHER" id="PTHR31104">
    <property type="entry name" value="PEPTIDE-N4-(N-ACETYL-BETA-GLUCOSAMINYL)ASPARAGINE AMIDASE A PROTEIN"/>
    <property type="match status" value="1"/>
</dbReference>
<dbReference type="Proteomes" id="UP000245771">
    <property type="component" value="Unassembled WGS sequence"/>
</dbReference>
<sequence length="514" mass="56123">MEYSPSLLPDNDFKDPSKWVFIQLDIAGYGKGRQFDRLGSVQLDSVEVLRTDNEEPSVNGTNWNFSKEMNKYYDLFRTNRTLLFDLPNIVNDVYVSPLDYTITLTAYIANGNNCKFQPLSKSYPTILPLSKKTTDANAFFSLGDDLDGSEGVTKLTIPHNARTALVEIYASGTAQDEFWYTNIPNSVYNEIGGAQNAVAYPRGPLRELQVLIDGKLAGIAQPFPVIFTGGISPFFWRPQVAYGAFDQPTYVIDITPFLGTLTDDQEHEFALKVVSAEQNQTVLAWFISGNVQVQLDSSNERTTGSITQYIAPAAGKYESNNVVKGNVSENGTISASIRTPIDQPRTILIEGTIKLGSSPVPIPVSWKQSITYSNVNDLSQNISSTLQEAEGSFTSQHGGEVVLAHTFSYPFNLTSVGNDTTLEHGYHISTSYGPSIASTIKEPLNQKVDMTQNGLAVTIIEGNPPTANGYGETMTSYSYEDSSGNTFTRDNSVSHQAITHDQVGGSLASQAGPV</sequence>
<name>A0A316VFG8_9BASI</name>
<accession>A0A316VFG8</accession>
<dbReference type="EMBL" id="KZ819603">
    <property type="protein sequence ID" value="PWN36379.1"/>
    <property type="molecule type" value="Genomic_DNA"/>
</dbReference>
<dbReference type="GeneID" id="37018317"/>
<dbReference type="Pfam" id="PF12222">
    <property type="entry name" value="PNGaseA"/>
    <property type="match status" value="1"/>
</dbReference>
<feature type="domain" description="Peptide N-acetyl-beta-D-glucosaminyl asparaginase amidase A N-terminal" evidence="1">
    <location>
        <begin position="18"/>
        <end position="309"/>
    </location>
</feature>
<keyword evidence="3" id="KW-1185">Reference proteome</keyword>
<dbReference type="InterPro" id="IPR021102">
    <property type="entry name" value="PNGase_A"/>
</dbReference>
<protein>
    <recommendedName>
        <fullName evidence="1">Peptide N-acetyl-beta-D-glucosaminyl asparaginase amidase A N-terminal domain-containing protein</fullName>
    </recommendedName>
</protein>
<evidence type="ECO:0000313" key="2">
    <source>
        <dbReference type="EMBL" id="PWN36379.1"/>
    </source>
</evidence>
<dbReference type="OrthoDB" id="1612078at2759"/>
<evidence type="ECO:0000313" key="3">
    <source>
        <dbReference type="Proteomes" id="UP000245771"/>
    </source>
</evidence>
<dbReference type="InParanoid" id="A0A316VFG8"/>
<reference evidence="2 3" key="1">
    <citation type="journal article" date="2018" name="Mol. Biol. Evol.">
        <title>Broad Genomic Sampling Reveals a Smut Pathogenic Ancestry of the Fungal Clade Ustilaginomycotina.</title>
        <authorList>
            <person name="Kijpornyongpan T."/>
            <person name="Mondo S.J."/>
            <person name="Barry K."/>
            <person name="Sandor L."/>
            <person name="Lee J."/>
            <person name="Lipzen A."/>
            <person name="Pangilinan J."/>
            <person name="LaButti K."/>
            <person name="Hainaut M."/>
            <person name="Henrissat B."/>
            <person name="Grigoriev I.V."/>
            <person name="Spatafora J.W."/>
            <person name="Aime M.C."/>
        </authorList>
    </citation>
    <scope>NUCLEOTIDE SEQUENCE [LARGE SCALE GENOMIC DNA]</scope>
    <source>
        <strain evidence="2 3">MCA 3882</strain>
    </source>
</reference>
<proteinExistence type="predicted"/>